<dbReference type="Proteomes" id="UP000324748">
    <property type="component" value="Unassembled WGS sequence"/>
</dbReference>
<accession>A0A5B0QNL9</accession>
<dbReference type="OrthoDB" id="10382651at2759"/>
<evidence type="ECO:0000313" key="2">
    <source>
        <dbReference type="Proteomes" id="UP000324748"/>
    </source>
</evidence>
<keyword evidence="2" id="KW-1185">Reference proteome</keyword>
<name>A0A5B0QNL9_PUCGR</name>
<gene>
    <name evidence="1" type="ORF">PGT21_020364</name>
</gene>
<protein>
    <submittedName>
        <fullName evidence="1">Uncharacterized protein</fullName>
    </submittedName>
</protein>
<dbReference type="AlphaFoldDB" id="A0A5B0QNL9"/>
<proteinExistence type="predicted"/>
<dbReference type="EMBL" id="VSWC01000014">
    <property type="protein sequence ID" value="KAA1114730.1"/>
    <property type="molecule type" value="Genomic_DNA"/>
</dbReference>
<comment type="caution">
    <text evidence="1">The sequence shown here is derived from an EMBL/GenBank/DDBJ whole genome shotgun (WGS) entry which is preliminary data.</text>
</comment>
<sequence>MIKIKSCTFVAEEPPFLNKQHYKIQDSNLWSFQDHNTKPIFGHLYDIFTPGASSWLIFKGRAIASYSKQNITIFCQSPSYHTVLPPHIQSLPHALLTADLKIIDHGSKNLAVNPDVSNSCLFRFCAQSELMCINISQVNPGQVVHISAYLLNHKHGIVDIEILSLYIF</sequence>
<organism evidence="1 2">
    <name type="scientific">Puccinia graminis f. sp. tritici</name>
    <dbReference type="NCBI Taxonomy" id="56615"/>
    <lineage>
        <taxon>Eukaryota</taxon>
        <taxon>Fungi</taxon>
        <taxon>Dikarya</taxon>
        <taxon>Basidiomycota</taxon>
        <taxon>Pucciniomycotina</taxon>
        <taxon>Pucciniomycetes</taxon>
        <taxon>Pucciniales</taxon>
        <taxon>Pucciniaceae</taxon>
        <taxon>Puccinia</taxon>
    </lineage>
</organism>
<evidence type="ECO:0000313" key="1">
    <source>
        <dbReference type="EMBL" id="KAA1114730.1"/>
    </source>
</evidence>
<reference evidence="1 2" key="1">
    <citation type="submission" date="2019-05" db="EMBL/GenBank/DDBJ databases">
        <title>Emergence of the Ug99 lineage of the wheat stem rust pathogen through somatic hybridization.</title>
        <authorList>
            <person name="Li F."/>
            <person name="Upadhyaya N.M."/>
            <person name="Sperschneider J."/>
            <person name="Matny O."/>
            <person name="Nguyen-Phuc H."/>
            <person name="Mago R."/>
            <person name="Raley C."/>
            <person name="Miller M.E."/>
            <person name="Silverstein K.A.T."/>
            <person name="Henningsen E."/>
            <person name="Hirsch C.D."/>
            <person name="Visser B."/>
            <person name="Pretorius Z.A."/>
            <person name="Steffenson B.J."/>
            <person name="Schwessinger B."/>
            <person name="Dodds P.N."/>
            <person name="Figueroa M."/>
        </authorList>
    </citation>
    <scope>NUCLEOTIDE SEQUENCE [LARGE SCALE GENOMIC DNA]</scope>
    <source>
        <strain evidence="1">21-0</strain>
    </source>
</reference>